<reference evidence="2" key="2">
    <citation type="submission" date="2015-06" db="UniProtKB">
        <authorList>
            <consortium name="EnsemblMetazoa"/>
        </authorList>
    </citation>
    <scope>IDENTIFICATION</scope>
</reference>
<dbReference type="eggNOG" id="ENOG502S04E">
    <property type="taxonomic scope" value="Eukaryota"/>
</dbReference>
<accession>T1JXS3</accession>
<feature type="chain" id="PRO_5004590943" evidence="1">
    <location>
        <begin position="18"/>
        <end position="665"/>
    </location>
</feature>
<protein>
    <submittedName>
        <fullName evidence="2">Uncharacterized protein</fullName>
    </submittedName>
</protein>
<evidence type="ECO:0000256" key="1">
    <source>
        <dbReference type="SAM" id="SignalP"/>
    </source>
</evidence>
<dbReference type="EnsemblMetazoa" id="tetur02g13050.1">
    <property type="protein sequence ID" value="tetur02g13050.1"/>
    <property type="gene ID" value="tetur02g13050"/>
</dbReference>
<dbReference type="AlphaFoldDB" id="T1JXS3"/>
<evidence type="ECO:0000313" key="2">
    <source>
        <dbReference type="EnsemblMetazoa" id="tetur02g13050.1"/>
    </source>
</evidence>
<organism evidence="2 3">
    <name type="scientific">Tetranychus urticae</name>
    <name type="common">Two-spotted spider mite</name>
    <dbReference type="NCBI Taxonomy" id="32264"/>
    <lineage>
        <taxon>Eukaryota</taxon>
        <taxon>Metazoa</taxon>
        <taxon>Ecdysozoa</taxon>
        <taxon>Arthropoda</taxon>
        <taxon>Chelicerata</taxon>
        <taxon>Arachnida</taxon>
        <taxon>Acari</taxon>
        <taxon>Acariformes</taxon>
        <taxon>Trombidiformes</taxon>
        <taxon>Prostigmata</taxon>
        <taxon>Eleutherengona</taxon>
        <taxon>Raphignathae</taxon>
        <taxon>Tetranychoidea</taxon>
        <taxon>Tetranychidae</taxon>
        <taxon>Tetranychus</taxon>
    </lineage>
</organism>
<feature type="signal peptide" evidence="1">
    <location>
        <begin position="1"/>
        <end position="17"/>
    </location>
</feature>
<dbReference type="HOGENOM" id="CLU_011464_1_1_1"/>
<keyword evidence="1" id="KW-0732">Signal</keyword>
<evidence type="ECO:0000313" key="3">
    <source>
        <dbReference type="Proteomes" id="UP000015104"/>
    </source>
</evidence>
<name>T1JXS3_TETUR</name>
<sequence>MLLKLFIVFTLYSSISTLSTNSLVDLPLKIPEGSSVINATITTASGFKNYFIQELISSSGSSIKGKILISSAKDSYSIHYNADSYTGVDSKERLVIQGTNCLLLTYKNSWDKTLPGIKRPLINLILLMGPSIFYRLDHSSLVWTPVKNEKIRGIMMKGESTEINKRLKITYYYKSHLDRQSGIESPSRIEFNGYDPASSTFPSEENIILDIYSILHVDNYFENDIAHNLLQNGVQPPPGIGCPHYFSGDKEMPGLRVFHMQFTMDERIQGSTASRTISRIYAAQYYEFLKIKASLLGSISEIIYDYGLGVAFNVDEGGSVAVASIDSNTPGIDSNGNFALSSLFMLDGSFKYLGKLNLNGRISMETLFVDITQHRSGIPVEAWESVQFNVNINGKKADKAVITQYFAQSHYEDIFWGYTLVSTKISIYHYDQAKKVYTWTDAITRDYMDFQDAQTMENIRFLTEKGDFASSDSKLILNFILECDVSGPAYASCIKHTEDRVYWLKGDFLYFVLLPKPVSLLRISDIQYRFSDTKVEMEVTFLDLPHLEYIFNSKTMSISEATFDKMMKTKANNEPECLERLSRYQETIKVAIYRSSDLVCGYLSNLDDLKEDTKQGQSASVYLFPLNNLHRVKQELTLDQIHDAYLQDVGMKFHVFNGDEGKYNF</sequence>
<keyword evidence="3" id="KW-1185">Reference proteome</keyword>
<reference evidence="3" key="1">
    <citation type="submission" date="2011-08" db="EMBL/GenBank/DDBJ databases">
        <authorList>
            <person name="Rombauts S."/>
        </authorList>
    </citation>
    <scope>NUCLEOTIDE SEQUENCE</scope>
    <source>
        <strain evidence="3">London</strain>
    </source>
</reference>
<proteinExistence type="predicted"/>
<dbReference type="Proteomes" id="UP000015104">
    <property type="component" value="Unassembled WGS sequence"/>
</dbReference>
<dbReference type="EMBL" id="CAEY01000835">
    <property type="status" value="NOT_ANNOTATED_CDS"/>
    <property type="molecule type" value="Genomic_DNA"/>
</dbReference>